<evidence type="ECO:0000259" key="1">
    <source>
        <dbReference type="PROSITE" id="PS50222"/>
    </source>
</evidence>
<name>A0A820YVE9_9BILA</name>
<organism evidence="3 4">
    <name type="scientific">Rotaria socialis</name>
    <dbReference type="NCBI Taxonomy" id="392032"/>
    <lineage>
        <taxon>Eukaryota</taxon>
        <taxon>Metazoa</taxon>
        <taxon>Spiralia</taxon>
        <taxon>Gnathifera</taxon>
        <taxon>Rotifera</taxon>
        <taxon>Eurotatoria</taxon>
        <taxon>Bdelloidea</taxon>
        <taxon>Philodinida</taxon>
        <taxon>Philodinidae</taxon>
        <taxon>Rotaria</taxon>
    </lineage>
</organism>
<dbReference type="Proteomes" id="UP000663838">
    <property type="component" value="Unassembled WGS sequence"/>
</dbReference>
<accession>A0A820YVE9</accession>
<protein>
    <recommendedName>
        <fullName evidence="1">EF-hand domain-containing protein</fullName>
    </recommendedName>
</protein>
<dbReference type="GO" id="GO:0005509">
    <property type="term" value="F:calcium ion binding"/>
    <property type="evidence" value="ECO:0007669"/>
    <property type="project" value="InterPro"/>
</dbReference>
<gene>
    <name evidence="2" type="ORF">KIK155_LOCUS19908</name>
    <name evidence="3" type="ORF">TOA249_LOCUS7396</name>
</gene>
<feature type="domain" description="EF-hand" evidence="1">
    <location>
        <begin position="164"/>
        <end position="199"/>
    </location>
</feature>
<dbReference type="EMBL" id="CAJNYV010003471">
    <property type="protein sequence ID" value="CAF3580306.1"/>
    <property type="molecule type" value="Genomic_DNA"/>
</dbReference>
<dbReference type="InterPro" id="IPR002048">
    <property type="entry name" value="EF_hand_dom"/>
</dbReference>
<evidence type="ECO:0000313" key="3">
    <source>
        <dbReference type="EMBL" id="CAF4553480.1"/>
    </source>
</evidence>
<dbReference type="EMBL" id="CAJOBS010000331">
    <property type="protein sequence ID" value="CAF4553480.1"/>
    <property type="molecule type" value="Genomic_DNA"/>
</dbReference>
<comment type="caution">
    <text evidence="3">The sequence shown here is derived from an EMBL/GenBank/DDBJ whole genome shotgun (WGS) entry which is preliminary data.</text>
</comment>
<dbReference type="PROSITE" id="PS50222">
    <property type="entry name" value="EF_HAND_2"/>
    <property type="match status" value="1"/>
</dbReference>
<dbReference type="AlphaFoldDB" id="A0A820YVE9"/>
<proteinExistence type="predicted"/>
<sequence>MGSMVNKGKGTVQMPPQQCVPYGQILQQPQFVPPGQSFLQQPQFVPPGQSFLQQPQFVPPDQSVLQQPPQYRPTGLPIQPQSTMRPPYPNAPGMPRYPMPSSGVSASSSYEQDLFLANLTGWPIDDIERLRREFFSYTNPLGVIDREGFRKLYIASLLNMTWDAVERDSEIAFRNFDLNQTGGLDFNEYIMACSRMTRDANPPQPPPNPNVIY</sequence>
<evidence type="ECO:0000313" key="4">
    <source>
        <dbReference type="Proteomes" id="UP000663838"/>
    </source>
</evidence>
<reference evidence="3" key="1">
    <citation type="submission" date="2021-02" db="EMBL/GenBank/DDBJ databases">
        <authorList>
            <person name="Nowell W R."/>
        </authorList>
    </citation>
    <scope>NUCLEOTIDE SEQUENCE</scope>
</reference>
<dbReference type="InterPro" id="IPR011992">
    <property type="entry name" value="EF-hand-dom_pair"/>
</dbReference>
<dbReference type="Proteomes" id="UP000663865">
    <property type="component" value="Unassembled WGS sequence"/>
</dbReference>
<evidence type="ECO:0000313" key="2">
    <source>
        <dbReference type="EMBL" id="CAF3580306.1"/>
    </source>
</evidence>
<dbReference type="SUPFAM" id="SSF47473">
    <property type="entry name" value="EF-hand"/>
    <property type="match status" value="1"/>
</dbReference>
<dbReference type="Gene3D" id="1.10.238.10">
    <property type="entry name" value="EF-hand"/>
    <property type="match status" value="1"/>
</dbReference>